<accession>A0ABX6IIP6</accession>
<keyword evidence="2" id="KW-1185">Reference proteome</keyword>
<dbReference type="Proteomes" id="UP001059836">
    <property type="component" value="Chromosome"/>
</dbReference>
<dbReference type="CDD" id="cd00093">
    <property type="entry name" value="HTH_XRE"/>
    <property type="match status" value="1"/>
</dbReference>
<dbReference type="InterPro" id="IPR001387">
    <property type="entry name" value="Cro/C1-type_HTH"/>
</dbReference>
<dbReference type="EMBL" id="CP045809">
    <property type="protein sequence ID" value="QHN35757.1"/>
    <property type="molecule type" value="Genomic_DNA"/>
</dbReference>
<dbReference type="InterPro" id="IPR010982">
    <property type="entry name" value="Lambda_DNA-bd_dom_sf"/>
</dbReference>
<evidence type="ECO:0000313" key="2">
    <source>
        <dbReference type="Proteomes" id="UP001059836"/>
    </source>
</evidence>
<name>A0ABX6IIP6_9ACTN</name>
<sequence length="106" mass="11542">MNPDPVEVYNEVEDTDESRSTAILLDAMLAEAQKSASERALDRLRMAFAGTRKTQAEVADRLGTSRTRLNSYLPGNVTPPVDVLVAVEELASERRAPSSAAMPVPR</sequence>
<proteinExistence type="predicted"/>
<reference evidence="1" key="1">
    <citation type="journal article" date="2021" name="Nat. Microbiol.">
        <title>Cocultivation of an ultrasmall environmental parasitic bacterium with lytic ability against bacteria associated with wastewater foams.</title>
        <authorList>
            <person name="Batinovic S."/>
            <person name="Rose J.J.A."/>
            <person name="Ratcliffe J."/>
            <person name="Seviour R.J."/>
            <person name="Petrovski S."/>
        </authorList>
    </citation>
    <scope>NUCLEOTIDE SEQUENCE</scope>
    <source>
        <strain evidence="1">CON9</strain>
    </source>
</reference>
<dbReference type="RefSeq" id="WP_213243889.1">
    <property type="nucleotide sequence ID" value="NZ_CP045806.1"/>
</dbReference>
<evidence type="ECO:0008006" key="3">
    <source>
        <dbReference type="Google" id="ProtNLM"/>
    </source>
</evidence>
<protein>
    <recommendedName>
        <fullName evidence="3">HTH cro/C1-type domain-containing protein</fullName>
    </recommendedName>
</protein>
<organism evidence="1 2">
    <name type="scientific">Gordonia pseudamarae</name>
    <dbReference type="NCBI Taxonomy" id="2831662"/>
    <lineage>
        <taxon>Bacteria</taxon>
        <taxon>Bacillati</taxon>
        <taxon>Actinomycetota</taxon>
        <taxon>Actinomycetes</taxon>
        <taxon>Mycobacteriales</taxon>
        <taxon>Gordoniaceae</taxon>
        <taxon>Gordonia</taxon>
    </lineage>
</organism>
<dbReference type="SUPFAM" id="SSF47413">
    <property type="entry name" value="lambda repressor-like DNA-binding domains"/>
    <property type="match status" value="1"/>
</dbReference>
<evidence type="ECO:0000313" key="1">
    <source>
        <dbReference type="EMBL" id="QHN35757.1"/>
    </source>
</evidence>
<gene>
    <name evidence="1" type="ORF">GII31_13625</name>
</gene>